<dbReference type="CDD" id="cd00609">
    <property type="entry name" value="AAT_like"/>
    <property type="match status" value="1"/>
</dbReference>
<dbReference type="PRINTS" id="PR00753">
    <property type="entry name" value="ACCSYNTHASE"/>
</dbReference>
<dbReference type="GO" id="GO:0030170">
    <property type="term" value="F:pyridoxal phosphate binding"/>
    <property type="evidence" value="ECO:0007669"/>
    <property type="project" value="InterPro"/>
</dbReference>
<evidence type="ECO:0000313" key="8">
    <source>
        <dbReference type="Proteomes" id="UP000321830"/>
    </source>
</evidence>
<dbReference type="SUPFAM" id="SSF53383">
    <property type="entry name" value="PLP-dependent transferases"/>
    <property type="match status" value="1"/>
</dbReference>
<organism evidence="7 8">
    <name type="scientific">Enterococcus villorum</name>
    <dbReference type="NCBI Taxonomy" id="112904"/>
    <lineage>
        <taxon>Bacteria</taxon>
        <taxon>Bacillati</taxon>
        <taxon>Bacillota</taxon>
        <taxon>Bacilli</taxon>
        <taxon>Lactobacillales</taxon>
        <taxon>Enterococcaceae</taxon>
        <taxon>Enterococcus</taxon>
    </lineage>
</organism>
<comment type="cofactor">
    <cofactor evidence="1">
        <name>pyridoxal 5'-phosphate</name>
        <dbReference type="ChEBI" id="CHEBI:597326"/>
    </cofactor>
</comment>
<evidence type="ECO:0000259" key="6">
    <source>
        <dbReference type="Pfam" id="PF00155"/>
    </source>
</evidence>
<dbReference type="InterPro" id="IPR051798">
    <property type="entry name" value="Class-II_PLP-Dep_Aminotrans"/>
</dbReference>
<dbReference type="InterPro" id="IPR015422">
    <property type="entry name" value="PyrdxlP-dep_Trfase_small"/>
</dbReference>
<dbReference type="PANTHER" id="PTHR43525">
    <property type="entry name" value="PROTEIN MALY"/>
    <property type="match status" value="1"/>
</dbReference>
<dbReference type="PANTHER" id="PTHR43525:SF1">
    <property type="entry name" value="PROTEIN MALY"/>
    <property type="match status" value="1"/>
</dbReference>
<dbReference type="Proteomes" id="UP000321830">
    <property type="component" value="Unassembled WGS sequence"/>
</dbReference>
<dbReference type="AlphaFoldDB" id="A0A511J480"/>
<dbReference type="InterPro" id="IPR027619">
    <property type="entry name" value="C-S_lyase_PatB-like"/>
</dbReference>
<name>A0A511J480_9ENTE</name>
<gene>
    <name evidence="7" type="ORF">EVI01_21530</name>
</gene>
<dbReference type="EC" id="4.4.1.13" evidence="2"/>
<keyword evidence="3" id="KW-0663">Pyridoxal phosphate</keyword>
<dbReference type="Gene3D" id="3.90.1150.10">
    <property type="entry name" value="Aspartate Aminotransferase, domain 1"/>
    <property type="match status" value="1"/>
</dbReference>
<evidence type="ECO:0000313" key="7">
    <source>
        <dbReference type="EMBL" id="GEL92816.1"/>
    </source>
</evidence>
<dbReference type="InterPro" id="IPR004839">
    <property type="entry name" value="Aminotransferase_I/II_large"/>
</dbReference>
<evidence type="ECO:0000256" key="4">
    <source>
        <dbReference type="ARBA" id="ARBA00023239"/>
    </source>
</evidence>
<comment type="similarity">
    <text evidence="5">Belongs to the class-II pyridoxal-phosphate-dependent aminotransferase family. MalY/PatB cystathionine beta-lyase subfamily.</text>
</comment>
<proteinExistence type="inferred from homology"/>
<dbReference type="EMBL" id="BJWF01000034">
    <property type="protein sequence ID" value="GEL92816.1"/>
    <property type="molecule type" value="Genomic_DNA"/>
</dbReference>
<sequence>MWEFDKKVSRRNTNSVKWDAIAQTYQADDLLPLWVADMDFLSPIEVKEAFQTYISQGIFGYSTVSENLYHSIIDWEKHQHQVFLTKENILFTSGVLSSLAVAVQTFTEPGDSILIHDPVYPPFSSIIETNHRHLVRSRLIKKNNKFVIDYQDMEKKIIEQKVKAIIFCNPHNPGGRVWTREELTKLSALCLKHHVLLLSDEIHQDLVFSPNQFTSMLNIDEDLNHYLITFTSATKTFNLAAIKNSMVFIKNPELKMQFEQHLLMNQQQEINTFGLIGTQAAYENGKEWLDHLLPYLKDNAQLASDYFKQHLPELGVMSIEGTYLMWLDFSAYETDDKALELALVKKGKVVLNPGIAFGPAGHSHMRLNLACPKEVLLEGLDRIKKTFL</sequence>
<feature type="domain" description="Aminotransferase class I/classII large" evidence="6">
    <location>
        <begin position="30"/>
        <end position="383"/>
    </location>
</feature>
<evidence type="ECO:0000256" key="3">
    <source>
        <dbReference type="ARBA" id="ARBA00022898"/>
    </source>
</evidence>
<evidence type="ECO:0000256" key="1">
    <source>
        <dbReference type="ARBA" id="ARBA00001933"/>
    </source>
</evidence>
<dbReference type="InterPro" id="IPR015424">
    <property type="entry name" value="PyrdxlP-dep_Trfase"/>
</dbReference>
<comment type="caution">
    <text evidence="7">The sequence shown here is derived from an EMBL/GenBank/DDBJ whole genome shotgun (WGS) entry which is preliminary data.</text>
</comment>
<dbReference type="Gene3D" id="3.40.640.10">
    <property type="entry name" value="Type I PLP-dependent aspartate aminotransferase-like (Major domain)"/>
    <property type="match status" value="1"/>
</dbReference>
<dbReference type="NCBIfam" id="TIGR04350">
    <property type="entry name" value="C_S_lyase_PatB"/>
    <property type="match status" value="1"/>
</dbReference>
<dbReference type="Pfam" id="PF00155">
    <property type="entry name" value="Aminotran_1_2"/>
    <property type="match status" value="1"/>
</dbReference>
<evidence type="ECO:0000256" key="2">
    <source>
        <dbReference type="ARBA" id="ARBA00012224"/>
    </source>
</evidence>
<dbReference type="RefSeq" id="WP_010750517.1">
    <property type="nucleotide sequence ID" value="NZ_BJWF01000034.1"/>
</dbReference>
<keyword evidence="4" id="KW-0456">Lyase</keyword>
<accession>A0A511J480</accession>
<dbReference type="InterPro" id="IPR015421">
    <property type="entry name" value="PyrdxlP-dep_Trfase_major"/>
</dbReference>
<evidence type="ECO:0000256" key="5">
    <source>
        <dbReference type="ARBA" id="ARBA00037974"/>
    </source>
</evidence>
<reference evidence="7 8" key="1">
    <citation type="submission" date="2019-07" db="EMBL/GenBank/DDBJ databases">
        <title>Whole genome shotgun sequence of Enterococcus villorum NBRC 100699.</title>
        <authorList>
            <person name="Hosoyama A."/>
            <person name="Uohara A."/>
            <person name="Ohji S."/>
            <person name="Ichikawa N."/>
        </authorList>
    </citation>
    <scope>NUCLEOTIDE SEQUENCE [LARGE SCALE GENOMIC DNA]</scope>
    <source>
        <strain evidence="7 8">NBRC 100699</strain>
    </source>
</reference>
<protein>
    <recommendedName>
        <fullName evidence="2">cysteine-S-conjugate beta-lyase</fullName>
        <ecNumber evidence="2">4.4.1.13</ecNumber>
    </recommendedName>
</protein>
<dbReference type="GO" id="GO:0047804">
    <property type="term" value="F:cysteine-S-conjugate beta-lyase activity"/>
    <property type="evidence" value="ECO:0007669"/>
    <property type="project" value="UniProtKB-EC"/>
</dbReference>